<organism evidence="5">
    <name type="scientific">Chaetoceros debilis</name>
    <dbReference type="NCBI Taxonomy" id="122233"/>
    <lineage>
        <taxon>Eukaryota</taxon>
        <taxon>Sar</taxon>
        <taxon>Stramenopiles</taxon>
        <taxon>Ochrophyta</taxon>
        <taxon>Bacillariophyta</taxon>
        <taxon>Coscinodiscophyceae</taxon>
        <taxon>Chaetocerotophycidae</taxon>
        <taxon>Chaetocerotales</taxon>
        <taxon>Chaetocerotaceae</taxon>
        <taxon>Chaetoceros</taxon>
    </lineage>
</organism>
<dbReference type="AlphaFoldDB" id="A0A7S3V832"/>
<accession>A0A7S3V832</accession>
<dbReference type="SUPFAM" id="SSF52540">
    <property type="entry name" value="P-loop containing nucleoside triphosphate hydrolases"/>
    <property type="match status" value="1"/>
</dbReference>
<keyword evidence="2" id="KW-0067">ATP-binding</keyword>
<evidence type="ECO:0000256" key="1">
    <source>
        <dbReference type="ARBA" id="ARBA00022741"/>
    </source>
</evidence>
<dbReference type="InterPro" id="IPR010488">
    <property type="entry name" value="Zeta_toxin_domain"/>
</dbReference>
<evidence type="ECO:0000313" key="5">
    <source>
        <dbReference type="EMBL" id="CAE0462831.1"/>
    </source>
</evidence>
<dbReference type="GO" id="GO:0016301">
    <property type="term" value="F:kinase activity"/>
    <property type="evidence" value="ECO:0007669"/>
    <property type="project" value="InterPro"/>
</dbReference>
<reference evidence="5" key="1">
    <citation type="submission" date="2021-01" db="EMBL/GenBank/DDBJ databases">
        <authorList>
            <person name="Corre E."/>
            <person name="Pelletier E."/>
            <person name="Niang G."/>
            <person name="Scheremetjew M."/>
            <person name="Finn R."/>
            <person name="Kale V."/>
            <person name="Holt S."/>
            <person name="Cochrane G."/>
            <person name="Meng A."/>
            <person name="Brown T."/>
            <person name="Cohen L."/>
        </authorList>
    </citation>
    <scope>NUCLEOTIDE SEQUENCE</scope>
    <source>
        <strain evidence="5">MM31A-1</strain>
    </source>
</reference>
<feature type="region of interest" description="Disordered" evidence="3">
    <location>
        <begin position="1"/>
        <end position="39"/>
    </location>
</feature>
<evidence type="ECO:0000259" key="4">
    <source>
        <dbReference type="Pfam" id="PF06414"/>
    </source>
</evidence>
<gene>
    <name evidence="5" type="ORF">CDEB00056_LOCUS7672</name>
</gene>
<dbReference type="Gene3D" id="3.40.50.300">
    <property type="entry name" value="P-loop containing nucleotide triphosphate hydrolases"/>
    <property type="match status" value="2"/>
</dbReference>
<feature type="compositionally biased region" description="Polar residues" evidence="3">
    <location>
        <begin position="161"/>
        <end position="179"/>
    </location>
</feature>
<proteinExistence type="predicted"/>
<keyword evidence="1" id="KW-0547">Nucleotide-binding</keyword>
<dbReference type="GO" id="GO:0005524">
    <property type="term" value="F:ATP binding"/>
    <property type="evidence" value="ECO:0007669"/>
    <property type="project" value="UniProtKB-KW"/>
</dbReference>
<sequence length="696" mass="79094">MTSTNRGPPPRCYGSDHGNGNRNGFEIGNENSDENGSDGSCGAATAAAAVCLYGFPSLYQQVSGHGREHERGTSKRTSIKFSNLHSTHELYEVDETSPNFDKFYGPYAHIRKVLDYTFHANFQLQRQWVQDSIIDKLLNEIVLNTSSDEDLQHHEEEFSDGGNSNWEDGSKIETPQTGKKVSFVDDVDAKGEINSSEEENSEDNSSSNTASKDNMRCVMPTHPWLIYVAGTDYSHRSDTIKALMEVPLRRPGMFSLCKNICTRRKDKGTHDENCRFPILGFILVDYREIRELLPEYSSYKAIHGIEEANKMTRIETGYIAEIVTRAALQAGSNVLCYSRMRDHTWHEKYFKALKSYSDRLRIAILHIVAPSEQNEGKALLDLSDENEFGGVRKKGTVSGVRQSKSNRVTEAIEKLRPSINYYCKLQSRQEEQGDKRGNTIQILTPGMTWESFRRTFIQVSEYVPRTIGQFDVEHRGESGFIHTFSIDKSTEENHQSSSQNTFYGPYAHLRKTLDYNYHKNYKRERQLLQDAIINSTLRDVNIVDKNGMECTTPTEPFLVFTAGAMGAGKSYALRKIYDKGRFPLSAFVIVDPDEIRQLFPEYGLYVDQNPLKAGEMTRKEAGYIVEILTLAALQAGKNVLVDGSLRDSDWYTQYIESLRKQYSMLKIMILHIVAPREAIFARAEVSLQFIVLRVSI</sequence>
<dbReference type="Pfam" id="PF06414">
    <property type="entry name" value="Zeta_toxin"/>
    <property type="match status" value="1"/>
</dbReference>
<feature type="region of interest" description="Disordered" evidence="3">
    <location>
        <begin position="154"/>
        <end position="214"/>
    </location>
</feature>
<feature type="domain" description="Zeta toxin" evidence="4">
    <location>
        <begin position="550"/>
        <end position="663"/>
    </location>
</feature>
<evidence type="ECO:0000256" key="3">
    <source>
        <dbReference type="SAM" id="MobiDB-lite"/>
    </source>
</evidence>
<protein>
    <recommendedName>
        <fullName evidence="4">Zeta toxin domain-containing protein</fullName>
    </recommendedName>
</protein>
<name>A0A7S3V832_9STRA</name>
<dbReference type="InterPro" id="IPR027417">
    <property type="entry name" value="P-loop_NTPase"/>
</dbReference>
<evidence type="ECO:0000256" key="2">
    <source>
        <dbReference type="ARBA" id="ARBA00022840"/>
    </source>
</evidence>
<dbReference type="EMBL" id="HBIO01009921">
    <property type="protein sequence ID" value="CAE0462831.1"/>
    <property type="molecule type" value="Transcribed_RNA"/>
</dbReference>